<sequence length="295" mass="32313">MSPVSLLLNQLLSRDAVELGRLVLRPECPDQEFKQPEATPETQKTPLTNLMHAVDSEKGVKLKLGLDRLLSAWLTIKTNTSTELSSHTFASYQLRNSDTYFRKACQEPAVREFLETQARRRFGQVFLTCGFKTLEDAHVEQARGRENEMGAGVSVPVSLVAAAATGGMPLPPVLPGADAEVEVAAEVGPSKSRETAKFDAPGEQVFAVQYRKIRFSWFSSRDKVDAARLEAGNRWELYGPAKGEGGEDVLEAGLEGDAGSSAFASGDYESVDLDGETFVFLPDEAEEEEVVEMRH</sequence>
<organism evidence="1 2">
    <name type="scientific">Coniochaeta ligniaria NRRL 30616</name>
    <dbReference type="NCBI Taxonomy" id="1408157"/>
    <lineage>
        <taxon>Eukaryota</taxon>
        <taxon>Fungi</taxon>
        <taxon>Dikarya</taxon>
        <taxon>Ascomycota</taxon>
        <taxon>Pezizomycotina</taxon>
        <taxon>Sordariomycetes</taxon>
        <taxon>Sordariomycetidae</taxon>
        <taxon>Coniochaetales</taxon>
        <taxon>Coniochaetaceae</taxon>
        <taxon>Coniochaeta</taxon>
    </lineage>
</organism>
<keyword evidence="2" id="KW-1185">Reference proteome</keyword>
<dbReference type="InParanoid" id="A0A1J7I8M4"/>
<evidence type="ECO:0000313" key="2">
    <source>
        <dbReference type="Proteomes" id="UP000182658"/>
    </source>
</evidence>
<dbReference type="OrthoDB" id="5410365at2759"/>
<protein>
    <submittedName>
        <fullName evidence="1">Uncharacterized protein</fullName>
    </submittedName>
</protein>
<reference evidence="1 2" key="1">
    <citation type="submission" date="2016-10" db="EMBL/GenBank/DDBJ databases">
        <title>Draft genome sequence of Coniochaeta ligniaria NRRL30616, a lignocellulolytic fungus for bioabatement of inhibitors in plant biomass hydrolysates.</title>
        <authorList>
            <consortium name="DOE Joint Genome Institute"/>
            <person name="Jimenez D.J."/>
            <person name="Hector R.E."/>
            <person name="Riley R."/>
            <person name="Sun H."/>
            <person name="Grigoriev I.V."/>
            <person name="Van Elsas J.D."/>
            <person name="Nichols N.N."/>
        </authorList>
    </citation>
    <scope>NUCLEOTIDE SEQUENCE [LARGE SCALE GENOMIC DNA]</scope>
    <source>
        <strain evidence="1 2">NRRL 30616</strain>
    </source>
</reference>
<dbReference type="AlphaFoldDB" id="A0A1J7I8M4"/>
<dbReference type="EMBL" id="KV875106">
    <property type="protein sequence ID" value="OIW23723.1"/>
    <property type="molecule type" value="Genomic_DNA"/>
</dbReference>
<proteinExistence type="predicted"/>
<accession>A0A1J7I8M4</accession>
<gene>
    <name evidence="1" type="ORF">CONLIGDRAFT_686635</name>
</gene>
<name>A0A1J7I8M4_9PEZI</name>
<evidence type="ECO:0000313" key="1">
    <source>
        <dbReference type="EMBL" id="OIW23723.1"/>
    </source>
</evidence>
<dbReference type="Proteomes" id="UP000182658">
    <property type="component" value="Unassembled WGS sequence"/>
</dbReference>